<dbReference type="GO" id="GO:0003677">
    <property type="term" value="F:DNA binding"/>
    <property type="evidence" value="ECO:0007669"/>
    <property type="project" value="InterPro"/>
</dbReference>
<dbReference type="InterPro" id="IPR013762">
    <property type="entry name" value="Integrase-like_cat_sf"/>
</dbReference>
<dbReference type="OrthoDB" id="9788852at2"/>
<organism evidence="3 4">
    <name type="scientific">Clostridium disporicum</name>
    <dbReference type="NCBI Taxonomy" id="84024"/>
    <lineage>
        <taxon>Bacteria</taxon>
        <taxon>Bacillati</taxon>
        <taxon>Bacillota</taxon>
        <taxon>Clostridia</taxon>
        <taxon>Eubacteriales</taxon>
        <taxon>Clostridiaceae</taxon>
        <taxon>Clostridium</taxon>
    </lineage>
</organism>
<keyword evidence="1" id="KW-0233">DNA recombination</keyword>
<dbReference type="SUPFAM" id="SSF56349">
    <property type="entry name" value="DNA breaking-rejoining enzymes"/>
    <property type="match status" value="1"/>
</dbReference>
<dbReference type="RefSeq" id="WP_055276376.1">
    <property type="nucleotide sequence ID" value="NZ_CYZV01000017.1"/>
</dbReference>
<protein>
    <submittedName>
        <fullName evidence="3">Integrase</fullName>
    </submittedName>
</protein>
<evidence type="ECO:0000256" key="1">
    <source>
        <dbReference type="ARBA" id="ARBA00023172"/>
    </source>
</evidence>
<gene>
    <name evidence="3" type="ORF">ERS852470_01723</name>
</gene>
<dbReference type="InterPro" id="IPR002104">
    <property type="entry name" value="Integrase_catalytic"/>
</dbReference>
<name>A0A174DAV8_9CLOT</name>
<proteinExistence type="predicted"/>
<dbReference type="InterPro" id="IPR011010">
    <property type="entry name" value="DNA_brk_join_enz"/>
</dbReference>
<evidence type="ECO:0000313" key="3">
    <source>
        <dbReference type="EMBL" id="CUO21178.1"/>
    </source>
</evidence>
<dbReference type="GO" id="GO:0015074">
    <property type="term" value="P:DNA integration"/>
    <property type="evidence" value="ECO:0007669"/>
    <property type="project" value="InterPro"/>
</dbReference>
<dbReference type="GO" id="GO:0006310">
    <property type="term" value="P:DNA recombination"/>
    <property type="evidence" value="ECO:0007669"/>
    <property type="project" value="UniProtKB-KW"/>
</dbReference>
<dbReference type="Gene3D" id="1.10.443.10">
    <property type="entry name" value="Intergrase catalytic core"/>
    <property type="match status" value="1"/>
</dbReference>
<dbReference type="Pfam" id="PF00589">
    <property type="entry name" value="Phage_integrase"/>
    <property type="match status" value="1"/>
</dbReference>
<dbReference type="InterPro" id="IPR050090">
    <property type="entry name" value="Tyrosine_recombinase_XerCD"/>
</dbReference>
<dbReference type="PANTHER" id="PTHR30349">
    <property type="entry name" value="PHAGE INTEGRASE-RELATED"/>
    <property type="match status" value="1"/>
</dbReference>
<reference evidence="3 4" key="1">
    <citation type="submission" date="2015-09" db="EMBL/GenBank/DDBJ databases">
        <authorList>
            <consortium name="Pathogen Informatics"/>
        </authorList>
    </citation>
    <scope>NUCLEOTIDE SEQUENCE [LARGE SCALE GENOMIC DNA]</scope>
    <source>
        <strain evidence="3 4">2789STDY5834855</strain>
    </source>
</reference>
<dbReference type="AlphaFoldDB" id="A0A174DAV8"/>
<evidence type="ECO:0000259" key="2">
    <source>
        <dbReference type="PROSITE" id="PS51898"/>
    </source>
</evidence>
<accession>A0A174DAV8</accession>
<dbReference type="EMBL" id="CYZV01000017">
    <property type="protein sequence ID" value="CUO21178.1"/>
    <property type="molecule type" value="Genomic_DNA"/>
</dbReference>
<dbReference type="Proteomes" id="UP000095558">
    <property type="component" value="Unassembled WGS sequence"/>
</dbReference>
<dbReference type="PROSITE" id="PS51898">
    <property type="entry name" value="TYR_RECOMBINASE"/>
    <property type="match status" value="1"/>
</dbReference>
<evidence type="ECO:0000313" key="4">
    <source>
        <dbReference type="Proteomes" id="UP000095558"/>
    </source>
</evidence>
<dbReference type="PANTHER" id="PTHR30349:SF82">
    <property type="entry name" value="INTEGRASE_RECOMBINASE YOEC-RELATED"/>
    <property type="match status" value="1"/>
</dbReference>
<sequence length="186" mass="21977">MNTVDPIRDEEYLEDFKEYFKANERNYVLFMSGIYLGRRVGDLLSLKVRHVKNQDYIYFREEKTGKEAKVKINPELKRIYKKYIQGKKGYEYLFKSREGDNKPITRVRAWQILNEAAKEIVYDERIGCHSLRKTFGYWLDKNGVSPALIQDLFNHSSIDVTKRYIGINQDSKDEAISGLSFGKKKR</sequence>
<feature type="domain" description="Tyr recombinase" evidence="2">
    <location>
        <begin position="1"/>
        <end position="177"/>
    </location>
</feature>